<accession>A0A8X6PC78</accession>
<evidence type="ECO:0000256" key="1">
    <source>
        <dbReference type="SAM" id="MobiDB-lite"/>
    </source>
</evidence>
<comment type="caution">
    <text evidence="2">The sequence shown here is derived from an EMBL/GenBank/DDBJ whole genome shotgun (WGS) entry which is preliminary data.</text>
</comment>
<protein>
    <submittedName>
        <fullName evidence="2">Uncharacterized protein</fullName>
    </submittedName>
</protein>
<organism evidence="2 3">
    <name type="scientific">Nephila pilipes</name>
    <name type="common">Giant wood spider</name>
    <name type="synonym">Nephila maculata</name>
    <dbReference type="NCBI Taxonomy" id="299642"/>
    <lineage>
        <taxon>Eukaryota</taxon>
        <taxon>Metazoa</taxon>
        <taxon>Ecdysozoa</taxon>
        <taxon>Arthropoda</taxon>
        <taxon>Chelicerata</taxon>
        <taxon>Arachnida</taxon>
        <taxon>Araneae</taxon>
        <taxon>Araneomorphae</taxon>
        <taxon>Entelegynae</taxon>
        <taxon>Araneoidea</taxon>
        <taxon>Nephilidae</taxon>
        <taxon>Nephila</taxon>
    </lineage>
</organism>
<evidence type="ECO:0000313" key="2">
    <source>
        <dbReference type="EMBL" id="GFT62437.1"/>
    </source>
</evidence>
<gene>
    <name evidence="2" type="ORF">NPIL_554001</name>
</gene>
<evidence type="ECO:0000313" key="3">
    <source>
        <dbReference type="Proteomes" id="UP000887013"/>
    </source>
</evidence>
<proteinExistence type="predicted"/>
<sequence>MQGAGRKPPLSSSDRPGQTTGVYSNSPDRLRGAGPLIYTYYYFPVYENSQKPSPFLKCFVAPAGIFLPIVKSVIERKELTICEIYSVIIVYFDLVDSNLNGSKEGYGLCSHSVHNMRYYFSRLNILGHNVNTTILGKGWIPDNE</sequence>
<dbReference type="EMBL" id="BMAW01019252">
    <property type="protein sequence ID" value="GFT62437.1"/>
    <property type="molecule type" value="Genomic_DNA"/>
</dbReference>
<reference evidence="2" key="1">
    <citation type="submission" date="2020-08" db="EMBL/GenBank/DDBJ databases">
        <title>Multicomponent nature underlies the extraordinary mechanical properties of spider dragline silk.</title>
        <authorList>
            <person name="Kono N."/>
            <person name="Nakamura H."/>
            <person name="Mori M."/>
            <person name="Yoshida Y."/>
            <person name="Ohtoshi R."/>
            <person name="Malay A.D."/>
            <person name="Moran D.A.P."/>
            <person name="Tomita M."/>
            <person name="Numata K."/>
            <person name="Arakawa K."/>
        </authorList>
    </citation>
    <scope>NUCLEOTIDE SEQUENCE</scope>
</reference>
<feature type="compositionally biased region" description="Polar residues" evidence="1">
    <location>
        <begin position="10"/>
        <end position="27"/>
    </location>
</feature>
<dbReference type="Proteomes" id="UP000887013">
    <property type="component" value="Unassembled WGS sequence"/>
</dbReference>
<dbReference type="AlphaFoldDB" id="A0A8X6PC78"/>
<keyword evidence="3" id="KW-1185">Reference proteome</keyword>
<name>A0A8X6PC78_NEPPI</name>
<feature type="region of interest" description="Disordered" evidence="1">
    <location>
        <begin position="1"/>
        <end position="27"/>
    </location>
</feature>